<comment type="caution">
    <text evidence="2">The sequence shown here is derived from an EMBL/GenBank/DDBJ whole genome shotgun (WGS) entry which is preliminary data.</text>
</comment>
<accession>A0A7Y6MC34</accession>
<sequence length="97" mass="10362">MARERERRRPGAVGAGGQRQPDGRGGGRHLAREQGPDAFVRHWARRPPVGDPMVAGHGRLVLVTEAVHSLTRRGVAATVNAVAHGMGIDHRSHGLDA</sequence>
<evidence type="ECO:0000313" key="3">
    <source>
        <dbReference type="Proteomes" id="UP000546126"/>
    </source>
</evidence>
<keyword evidence="3" id="KW-1185">Reference proteome</keyword>
<evidence type="ECO:0000313" key="2">
    <source>
        <dbReference type="EMBL" id="NUW41480.1"/>
    </source>
</evidence>
<proteinExistence type="predicted"/>
<evidence type="ECO:0000256" key="1">
    <source>
        <dbReference type="SAM" id="MobiDB-lite"/>
    </source>
</evidence>
<protein>
    <submittedName>
        <fullName evidence="2">Uncharacterized protein</fullName>
    </submittedName>
</protein>
<feature type="region of interest" description="Disordered" evidence="1">
    <location>
        <begin position="1"/>
        <end position="36"/>
    </location>
</feature>
<organism evidence="2 3">
    <name type="scientific">Nonomuraea rhodomycinica</name>
    <dbReference type="NCBI Taxonomy" id="1712872"/>
    <lineage>
        <taxon>Bacteria</taxon>
        <taxon>Bacillati</taxon>
        <taxon>Actinomycetota</taxon>
        <taxon>Actinomycetes</taxon>
        <taxon>Streptosporangiales</taxon>
        <taxon>Streptosporangiaceae</taxon>
        <taxon>Nonomuraea</taxon>
    </lineage>
</organism>
<reference evidence="2 3" key="1">
    <citation type="submission" date="2020-06" db="EMBL/GenBank/DDBJ databases">
        <authorList>
            <person name="Chanama M."/>
        </authorList>
    </citation>
    <scope>NUCLEOTIDE SEQUENCE [LARGE SCALE GENOMIC DNA]</scope>
    <source>
        <strain evidence="2 3">TBRC6557</strain>
    </source>
</reference>
<gene>
    <name evidence="2" type="ORF">HT134_15225</name>
</gene>
<dbReference type="EMBL" id="JABWGO010000002">
    <property type="protein sequence ID" value="NUW41480.1"/>
    <property type="molecule type" value="Genomic_DNA"/>
</dbReference>
<dbReference type="RefSeq" id="WP_175600973.1">
    <property type="nucleotide sequence ID" value="NZ_JABWGO010000002.1"/>
</dbReference>
<name>A0A7Y6MC34_9ACTN</name>
<dbReference type="Proteomes" id="UP000546126">
    <property type="component" value="Unassembled WGS sequence"/>
</dbReference>
<dbReference type="AlphaFoldDB" id="A0A7Y6MC34"/>